<comment type="caution">
    <text evidence="6">Lacks conserved residue(s) required for the propagation of feature annotation.</text>
</comment>
<proteinExistence type="inferred from homology"/>
<reference evidence="8 9" key="1">
    <citation type="submission" date="2018-11" db="EMBL/GenBank/DDBJ databases">
        <authorList>
            <consortium name="Pathogen Informatics"/>
        </authorList>
    </citation>
    <scope>NUCLEOTIDE SEQUENCE [LARGE SCALE GENOMIC DNA]</scope>
    <source>
        <strain evidence="8 9">NST_G2</strain>
    </source>
</reference>
<dbReference type="Proteomes" id="UP000275846">
    <property type="component" value="Unassembled WGS sequence"/>
</dbReference>
<evidence type="ECO:0000256" key="1">
    <source>
        <dbReference type="ARBA" id="ARBA00004141"/>
    </source>
</evidence>
<organism evidence="8 9">
    <name type="scientific">Schistocephalus solidus</name>
    <name type="common">Tapeworm</name>
    <dbReference type="NCBI Taxonomy" id="70667"/>
    <lineage>
        <taxon>Eukaryota</taxon>
        <taxon>Metazoa</taxon>
        <taxon>Spiralia</taxon>
        <taxon>Lophotrochozoa</taxon>
        <taxon>Platyhelminthes</taxon>
        <taxon>Cestoda</taxon>
        <taxon>Eucestoda</taxon>
        <taxon>Diphyllobothriidea</taxon>
        <taxon>Diphyllobothriidae</taxon>
        <taxon>Schistocephalus</taxon>
    </lineage>
</organism>
<feature type="transmembrane region" description="Helical" evidence="6">
    <location>
        <begin position="167"/>
        <end position="191"/>
    </location>
</feature>
<dbReference type="Pfam" id="PF04547">
    <property type="entry name" value="Anoctamin"/>
    <property type="match status" value="1"/>
</dbReference>
<feature type="transmembrane region" description="Helical" evidence="6">
    <location>
        <begin position="211"/>
        <end position="235"/>
    </location>
</feature>
<evidence type="ECO:0000256" key="6">
    <source>
        <dbReference type="RuleBase" id="RU280814"/>
    </source>
</evidence>
<comment type="similarity">
    <text evidence="2 6">Belongs to the anoctamin family.</text>
</comment>
<dbReference type="InterPro" id="IPR007632">
    <property type="entry name" value="Anoctamin"/>
</dbReference>
<evidence type="ECO:0000313" key="9">
    <source>
        <dbReference type="Proteomes" id="UP000275846"/>
    </source>
</evidence>
<evidence type="ECO:0000256" key="2">
    <source>
        <dbReference type="ARBA" id="ARBA00009671"/>
    </source>
</evidence>
<gene>
    <name evidence="8" type="ORF">SSLN_LOCUS15908</name>
</gene>
<feature type="transmembrane region" description="Helical" evidence="6">
    <location>
        <begin position="7"/>
        <end position="37"/>
    </location>
</feature>
<evidence type="ECO:0000313" key="8">
    <source>
        <dbReference type="EMBL" id="VDM02294.1"/>
    </source>
</evidence>
<name>A0A3P7DEC7_SCHSO</name>
<evidence type="ECO:0000256" key="4">
    <source>
        <dbReference type="ARBA" id="ARBA00022989"/>
    </source>
</evidence>
<keyword evidence="5 6" id="KW-0472">Membrane</keyword>
<dbReference type="InterPro" id="IPR049452">
    <property type="entry name" value="Anoctamin_TM"/>
</dbReference>
<evidence type="ECO:0000259" key="7">
    <source>
        <dbReference type="Pfam" id="PF04547"/>
    </source>
</evidence>
<evidence type="ECO:0000256" key="5">
    <source>
        <dbReference type="ARBA" id="ARBA00023136"/>
    </source>
</evidence>
<accession>A0A3P7DEC7</accession>
<evidence type="ECO:0000256" key="3">
    <source>
        <dbReference type="ARBA" id="ARBA00022692"/>
    </source>
</evidence>
<dbReference type="EMBL" id="UYSU01040434">
    <property type="protein sequence ID" value="VDM02294.1"/>
    <property type="molecule type" value="Genomic_DNA"/>
</dbReference>
<keyword evidence="4 6" id="KW-1133">Transmembrane helix</keyword>
<sequence length="343" mass="38768">MYFGESVALYFAWLGLYTTWLLPIGIFGLVIFCLGAIDISDDTQIEDVCQRGSQYVMCPPCNVKGCKFWYLNTSCFATKMTHLVDNGGTVAFAIIMALWATMFMERWKRYQNVLAYQWNVQNLEPVDEPPRPEFLALLDKRGYRSEINPVTGREEPVIPFWSRKVPILFITYAAVLFGVVLCLACLLGVIFYRLVIRVILLQNENAFVNSLAGIITTITSSCINLACIFVLKLVYDRVAVVMTNLENHRTQSEYDDSLTLKLYLLQFVNYYSSIFYIAFIQGTTAAIPGDDSVAIRSSGMLSQPSSRGFKFSDLDSAPLKVFRMFKPLRLSLTSAMLCLLCSP</sequence>
<dbReference type="OrthoDB" id="296386at2759"/>
<comment type="subcellular location">
    <subcellularLocation>
        <location evidence="1 6">Membrane</location>
        <topology evidence="1 6">Multi-pass membrane protein</topology>
    </subcellularLocation>
</comment>
<keyword evidence="9" id="KW-1185">Reference proteome</keyword>
<dbReference type="PANTHER" id="PTHR12308">
    <property type="entry name" value="ANOCTAMIN"/>
    <property type="match status" value="1"/>
</dbReference>
<protein>
    <recommendedName>
        <fullName evidence="6">Anoctamin</fullName>
    </recommendedName>
</protein>
<dbReference type="GO" id="GO:0005254">
    <property type="term" value="F:chloride channel activity"/>
    <property type="evidence" value="ECO:0007669"/>
    <property type="project" value="TreeGrafter"/>
</dbReference>
<dbReference type="PANTHER" id="PTHR12308:SF83">
    <property type="entry name" value="ANOCTAMIN"/>
    <property type="match status" value="1"/>
</dbReference>
<feature type="domain" description="Anoctamin transmembrane" evidence="7">
    <location>
        <begin position="2"/>
        <end position="290"/>
    </location>
</feature>
<dbReference type="STRING" id="70667.A0A3P7DEC7"/>
<feature type="transmembrane region" description="Helical" evidence="6">
    <location>
        <begin position="87"/>
        <end position="104"/>
    </location>
</feature>
<dbReference type="GO" id="GO:0005886">
    <property type="term" value="C:plasma membrane"/>
    <property type="evidence" value="ECO:0007669"/>
    <property type="project" value="TreeGrafter"/>
</dbReference>
<dbReference type="AlphaFoldDB" id="A0A3P7DEC7"/>
<keyword evidence="3 6" id="KW-0812">Transmembrane</keyword>